<reference evidence="1" key="1">
    <citation type="submission" date="2014-12" db="EMBL/GenBank/DDBJ databases">
        <title>Parallel Evolution in Life History Adaptation Evident in the Tissue-Specific Poeciliopsis prolifica transcriptome.</title>
        <authorList>
            <person name="Jue N.K."/>
            <person name="Foley R.J."/>
            <person name="Obergfell C."/>
            <person name="Reznick D.N."/>
            <person name="O'Neill R.J."/>
            <person name="O'Neill M.J."/>
        </authorList>
    </citation>
    <scope>NUCLEOTIDE SEQUENCE</scope>
</reference>
<protein>
    <submittedName>
        <fullName evidence="1">PPUP1013</fullName>
    </submittedName>
</protein>
<evidence type="ECO:0000313" key="1">
    <source>
        <dbReference type="EMBL" id="JAO04930.1"/>
    </source>
</evidence>
<proteinExistence type="predicted"/>
<organism evidence="1">
    <name type="scientific">Poeciliopsis prolifica</name>
    <name type="common">blackstripe livebearer</name>
    <dbReference type="NCBI Taxonomy" id="188132"/>
    <lineage>
        <taxon>Eukaryota</taxon>
        <taxon>Metazoa</taxon>
        <taxon>Chordata</taxon>
        <taxon>Craniata</taxon>
        <taxon>Vertebrata</taxon>
        <taxon>Euteleostomi</taxon>
        <taxon>Actinopterygii</taxon>
        <taxon>Neopterygii</taxon>
        <taxon>Teleostei</taxon>
        <taxon>Neoteleostei</taxon>
        <taxon>Acanthomorphata</taxon>
        <taxon>Ovalentaria</taxon>
        <taxon>Atherinomorphae</taxon>
        <taxon>Cyprinodontiformes</taxon>
        <taxon>Poeciliidae</taxon>
        <taxon>Poeciliinae</taxon>
        <taxon>Poeciliopsis</taxon>
    </lineage>
</organism>
<sequence>CVINVHQKFGSVHVNIALASSGPAESKLPADIMEEGPHCVKDKSGVCHRWEIAVIYEGLSVWRQVNALRWSVCHFSATVSLHGRLAATDSAFTNTPAGQPAG</sequence>
<dbReference type="AlphaFoldDB" id="A0A0S7EQ27"/>
<feature type="non-terminal residue" evidence="1">
    <location>
        <position position="1"/>
    </location>
</feature>
<name>A0A0S7EQ27_9TELE</name>
<accession>A0A0S7EQ27</accession>
<dbReference type="EMBL" id="GBYX01476747">
    <property type="protein sequence ID" value="JAO04930.1"/>
    <property type="molecule type" value="Transcribed_RNA"/>
</dbReference>
<gene>
    <name evidence="1" type="primary">PPUP1013</name>
</gene>